<dbReference type="HOGENOM" id="CLU_1679020_0_0_1"/>
<organism evidence="2 3">
    <name type="scientific">Serendipita vermifera MAFF 305830</name>
    <dbReference type="NCBI Taxonomy" id="933852"/>
    <lineage>
        <taxon>Eukaryota</taxon>
        <taxon>Fungi</taxon>
        <taxon>Dikarya</taxon>
        <taxon>Basidiomycota</taxon>
        <taxon>Agaricomycotina</taxon>
        <taxon>Agaricomycetes</taxon>
        <taxon>Sebacinales</taxon>
        <taxon>Serendipitaceae</taxon>
        <taxon>Serendipita</taxon>
    </lineage>
</organism>
<gene>
    <name evidence="2" type="ORF">M408DRAFT_29588</name>
</gene>
<sequence>MSARDVEDLVKAYLDAEKKSKDYSVTAQRASSRVPDDSTLRGNLVIQDGDPNDPNDDNSSSSSADLSSKSTISEGDSSSEEEMHKCKRAKRKQKRRLKKEKKERKAGLKALKFYKPSMYNREPIYDNYEAWMDELIDWKDTHGLSEFGASGKCPNGN</sequence>
<protein>
    <submittedName>
        <fullName evidence="2">Uncharacterized protein</fullName>
    </submittedName>
</protein>
<feature type="compositionally biased region" description="Low complexity" evidence="1">
    <location>
        <begin position="57"/>
        <end position="73"/>
    </location>
</feature>
<proteinExistence type="predicted"/>
<reference evidence="3" key="2">
    <citation type="submission" date="2015-01" db="EMBL/GenBank/DDBJ databases">
        <title>Evolutionary Origins and Diversification of the Mycorrhizal Mutualists.</title>
        <authorList>
            <consortium name="DOE Joint Genome Institute"/>
            <consortium name="Mycorrhizal Genomics Consortium"/>
            <person name="Kohler A."/>
            <person name="Kuo A."/>
            <person name="Nagy L.G."/>
            <person name="Floudas D."/>
            <person name="Copeland A."/>
            <person name="Barry K.W."/>
            <person name="Cichocki N."/>
            <person name="Veneault-Fourrey C."/>
            <person name="LaButti K."/>
            <person name="Lindquist E.A."/>
            <person name="Lipzen A."/>
            <person name="Lundell T."/>
            <person name="Morin E."/>
            <person name="Murat C."/>
            <person name="Riley R."/>
            <person name="Ohm R."/>
            <person name="Sun H."/>
            <person name="Tunlid A."/>
            <person name="Henrissat B."/>
            <person name="Grigoriev I.V."/>
            <person name="Hibbett D.S."/>
            <person name="Martin F."/>
        </authorList>
    </citation>
    <scope>NUCLEOTIDE SEQUENCE [LARGE SCALE GENOMIC DNA]</scope>
    <source>
        <strain evidence="3">MAFF 305830</strain>
    </source>
</reference>
<dbReference type="Proteomes" id="UP000054097">
    <property type="component" value="Unassembled WGS sequence"/>
</dbReference>
<evidence type="ECO:0000313" key="2">
    <source>
        <dbReference type="EMBL" id="KIM21390.1"/>
    </source>
</evidence>
<feature type="compositionally biased region" description="Basic residues" evidence="1">
    <location>
        <begin position="85"/>
        <end position="104"/>
    </location>
</feature>
<evidence type="ECO:0000256" key="1">
    <source>
        <dbReference type="SAM" id="MobiDB-lite"/>
    </source>
</evidence>
<accession>A0A0C3A9R2</accession>
<reference evidence="2 3" key="1">
    <citation type="submission" date="2014-04" db="EMBL/GenBank/DDBJ databases">
        <authorList>
            <consortium name="DOE Joint Genome Institute"/>
            <person name="Kuo A."/>
            <person name="Zuccaro A."/>
            <person name="Kohler A."/>
            <person name="Nagy L.G."/>
            <person name="Floudas D."/>
            <person name="Copeland A."/>
            <person name="Barry K.W."/>
            <person name="Cichocki N."/>
            <person name="Veneault-Fourrey C."/>
            <person name="LaButti K."/>
            <person name="Lindquist E.A."/>
            <person name="Lipzen A."/>
            <person name="Lundell T."/>
            <person name="Morin E."/>
            <person name="Murat C."/>
            <person name="Sun H."/>
            <person name="Tunlid A."/>
            <person name="Henrissat B."/>
            <person name="Grigoriev I.V."/>
            <person name="Hibbett D.S."/>
            <person name="Martin F."/>
            <person name="Nordberg H.P."/>
            <person name="Cantor M.N."/>
            <person name="Hua S.X."/>
        </authorList>
    </citation>
    <scope>NUCLEOTIDE SEQUENCE [LARGE SCALE GENOMIC DNA]</scope>
    <source>
        <strain evidence="2 3">MAFF 305830</strain>
    </source>
</reference>
<keyword evidence="3" id="KW-1185">Reference proteome</keyword>
<evidence type="ECO:0000313" key="3">
    <source>
        <dbReference type="Proteomes" id="UP000054097"/>
    </source>
</evidence>
<feature type="region of interest" description="Disordered" evidence="1">
    <location>
        <begin position="20"/>
        <end position="105"/>
    </location>
</feature>
<dbReference type="EMBL" id="KN824384">
    <property type="protein sequence ID" value="KIM21390.1"/>
    <property type="molecule type" value="Genomic_DNA"/>
</dbReference>
<name>A0A0C3A9R2_SERVB</name>
<dbReference type="AlphaFoldDB" id="A0A0C3A9R2"/>